<keyword evidence="3" id="KW-1185">Reference proteome</keyword>
<dbReference type="RefSeq" id="WP_380975891.1">
    <property type="nucleotide sequence ID" value="NZ_JBHTEF010000001.1"/>
</dbReference>
<dbReference type="Pfam" id="PF04480">
    <property type="entry name" value="DUF559"/>
    <property type="match status" value="1"/>
</dbReference>
<accession>A0ABW2SPS6</accession>
<dbReference type="Proteomes" id="UP001596527">
    <property type="component" value="Unassembled WGS sequence"/>
</dbReference>
<dbReference type="Gene3D" id="3.40.960.10">
    <property type="entry name" value="VSR Endonuclease"/>
    <property type="match status" value="1"/>
</dbReference>
<dbReference type="InterPro" id="IPR011335">
    <property type="entry name" value="Restrct_endonuc-II-like"/>
</dbReference>
<evidence type="ECO:0000313" key="2">
    <source>
        <dbReference type="EMBL" id="MFC7582067.1"/>
    </source>
</evidence>
<evidence type="ECO:0000313" key="3">
    <source>
        <dbReference type="Proteomes" id="UP001596527"/>
    </source>
</evidence>
<sequence>MIDLWKVREHLVVSTRATAKRCAAAQRGGELTRVWRQVLLDTSCLAGLGHQWRVFELATVARAFAVQIVLGPRAVISHQTAALCHGVEVRDELMDVHVCDPRARGVGRMVLPRIQLPDFSAGIGIVPEARLLRHQTRLDPAWMREGPAGLRLVDPVTAAVQASMEQAPREGVIVVSGTLRQCAAFNRFSEKVETSRAREEEVRELLFRRLREAPGRRGVRKAMAVIAAADAACESVAERELLWILKAAGFREVRTQVVHVAGRKEYYVDFELPEHRIVVEFDGEGKRGRSVVEILRSYDREAIRQKDLEALGYIVLRAKGRELRSPELIVGEIVRRAGLSRPPRPVRPLGGR</sequence>
<dbReference type="EMBL" id="JBHTEF010000001">
    <property type="protein sequence ID" value="MFC7582067.1"/>
    <property type="molecule type" value="Genomic_DNA"/>
</dbReference>
<gene>
    <name evidence="2" type="ORF">ACFQWG_12765</name>
</gene>
<reference evidence="3" key="1">
    <citation type="journal article" date="2019" name="Int. J. Syst. Evol. Microbiol.">
        <title>The Global Catalogue of Microorganisms (GCM) 10K type strain sequencing project: providing services to taxonomists for standard genome sequencing and annotation.</title>
        <authorList>
            <consortium name="The Broad Institute Genomics Platform"/>
            <consortium name="The Broad Institute Genome Sequencing Center for Infectious Disease"/>
            <person name="Wu L."/>
            <person name="Ma J."/>
        </authorList>
    </citation>
    <scope>NUCLEOTIDE SEQUENCE [LARGE SCALE GENOMIC DNA]</scope>
    <source>
        <strain evidence="3">CCUG 56698</strain>
    </source>
</reference>
<organism evidence="2 3">
    <name type="scientific">Schaalia naturae</name>
    <dbReference type="NCBI Taxonomy" id="635203"/>
    <lineage>
        <taxon>Bacteria</taxon>
        <taxon>Bacillati</taxon>
        <taxon>Actinomycetota</taxon>
        <taxon>Actinomycetes</taxon>
        <taxon>Actinomycetales</taxon>
        <taxon>Actinomycetaceae</taxon>
        <taxon>Schaalia</taxon>
    </lineage>
</organism>
<dbReference type="SUPFAM" id="SSF52980">
    <property type="entry name" value="Restriction endonuclease-like"/>
    <property type="match status" value="1"/>
</dbReference>
<evidence type="ECO:0000259" key="1">
    <source>
        <dbReference type="Pfam" id="PF04480"/>
    </source>
</evidence>
<name>A0ABW2SPS6_9ACTO</name>
<dbReference type="InterPro" id="IPR007569">
    <property type="entry name" value="DUF559"/>
</dbReference>
<proteinExistence type="predicted"/>
<feature type="domain" description="DUF559" evidence="1">
    <location>
        <begin position="235"/>
        <end position="335"/>
    </location>
</feature>
<protein>
    <submittedName>
        <fullName evidence="2">DUF559 domain-containing protein</fullName>
    </submittedName>
</protein>
<comment type="caution">
    <text evidence="2">The sequence shown here is derived from an EMBL/GenBank/DDBJ whole genome shotgun (WGS) entry which is preliminary data.</text>
</comment>